<sequence length="371" mass="39598">MKKFLLLCAALLLSAQAVAQIVQVKGVATISYPTTLSPMDKEKAYRNAQLASVERYFAESGEAESQNFEAIQDKIEANLDKFLLSTTVLNEMDQPNLRKYSVSVRTELNVAKLKNTLKSASAAGKTAVGEKSQMVYVFVGREVASVKSFDDRVVQRAEMSVERDVKRNGSTKGSEGESLRGGSISTNASVRKNDSLSAKQSVTVETGGSTTRKADQTEFRVFSLANQKTAITSVFSQAGFAVADPEFVLGDKDIPSVNQDFSKGNDLAPATLRSIVASLRKNGVPLLALATFDVNPAAVDEATGMQRVVVSVTGRVLDLRGNLPREVASVPPVQYFGLGADSATAQTKALKEASGLAAKEVVSRLNAAGVY</sequence>
<organism evidence="3 4">
    <name type="scientific">Pseudoduganella violacea</name>
    <dbReference type="NCBI Taxonomy" id="1715466"/>
    <lineage>
        <taxon>Bacteria</taxon>
        <taxon>Pseudomonadati</taxon>
        <taxon>Pseudomonadota</taxon>
        <taxon>Betaproteobacteria</taxon>
        <taxon>Burkholderiales</taxon>
        <taxon>Oxalobacteraceae</taxon>
        <taxon>Telluria group</taxon>
        <taxon>Pseudoduganella</taxon>
    </lineage>
</organism>
<reference evidence="3 4" key="1">
    <citation type="submission" date="2020-08" db="EMBL/GenBank/DDBJ databases">
        <title>Genomic Encyclopedia of Type Strains, Phase III (KMG-III): the genomes of soil and plant-associated and newly described type strains.</title>
        <authorList>
            <person name="Whitman W."/>
        </authorList>
    </citation>
    <scope>NUCLEOTIDE SEQUENCE [LARGE SCALE GENOMIC DNA]</scope>
    <source>
        <strain evidence="3 4">CECT 8897</strain>
    </source>
</reference>
<keyword evidence="2" id="KW-0732">Signal</keyword>
<accession>A0A7W5B705</accession>
<dbReference type="AlphaFoldDB" id="A0A7W5B705"/>
<evidence type="ECO:0000256" key="2">
    <source>
        <dbReference type="SAM" id="SignalP"/>
    </source>
</evidence>
<comment type="caution">
    <text evidence="3">The sequence shown here is derived from an EMBL/GenBank/DDBJ whole genome shotgun (WGS) entry which is preliminary data.</text>
</comment>
<feature type="region of interest" description="Disordered" evidence="1">
    <location>
        <begin position="160"/>
        <end position="210"/>
    </location>
</feature>
<evidence type="ECO:0000313" key="3">
    <source>
        <dbReference type="EMBL" id="MBB3117588.1"/>
    </source>
</evidence>
<feature type="signal peptide" evidence="2">
    <location>
        <begin position="1"/>
        <end position="19"/>
    </location>
</feature>
<dbReference type="RefSeq" id="WP_183439516.1">
    <property type="nucleotide sequence ID" value="NZ_JACHXD010000001.1"/>
</dbReference>
<protein>
    <recommendedName>
        <fullName evidence="5">Flagellar assembly protein T N-terminal domain-containing protein</fullName>
    </recommendedName>
</protein>
<proteinExistence type="predicted"/>
<dbReference type="Proteomes" id="UP000541535">
    <property type="component" value="Unassembled WGS sequence"/>
</dbReference>
<evidence type="ECO:0008006" key="5">
    <source>
        <dbReference type="Google" id="ProtNLM"/>
    </source>
</evidence>
<evidence type="ECO:0000256" key="1">
    <source>
        <dbReference type="SAM" id="MobiDB-lite"/>
    </source>
</evidence>
<name>A0A7W5B705_9BURK</name>
<gene>
    <name evidence="3" type="ORF">FHS03_000607</name>
</gene>
<keyword evidence="4" id="KW-1185">Reference proteome</keyword>
<dbReference type="EMBL" id="JACHXD010000001">
    <property type="protein sequence ID" value="MBB3117588.1"/>
    <property type="molecule type" value="Genomic_DNA"/>
</dbReference>
<feature type="compositionally biased region" description="Polar residues" evidence="1">
    <location>
        <begin position="183"/>
        <end position="210"/>
    </location>
</feature>
<evidence type="ECO:0000313" key="4">
    <source>
        <dbReference type="Proteomes" id="UP000541535"/>
    </source>
</evidence>
<feature type="chain" id="PRO_5031522428" description="Flagellar assembly protein T N-terminal domain-containing protein" evidence="2">
    <location>
        <begin position="20"/>
        <end position="371"/>
    </location>
</feature>